<gene>
    <name evidence="1" type="ORF">S01H1_17836</name>
</gene>
<accession>X0TH01</accession>
<comment type="caution">
    <text evidence="1">The sequence shown here is derived from an EMBL/GenBank/DDBJ whole genome shotgun (WGS) entry which is preliminary data.</text>
</comment>
<protein>
    <submittedName>
        <fullName evidence="1">Uncharacterized protein</fullName>
    </submittedName>
</protein>
<dbReference type="EMBL" id="BARS01009488">
    <property type="protein sequence ID" value="GAF75380.1"/>
    <property type="molecule type" value="Genomic_DNA"/>
</dbReference>
<organism evidence="1">
    <name type="scientific">marine sediment metagenome</name>
    <dbReference type="NCBI Taxonomy" id="412755"/>
    <lineage>
        <taxon>unclassified sequences</taxon>
        <taxon>metagenomes</taxon>
        <taxon>ecological metagenomes</taxon>
    </lineage>
</organism>
<dbReference type="AlphaFoldDB" id="X0TH01"/>
<proteinExistence type="predicted"/>
<reference evidence="1" key="1">
    <citation type="journal article" date="2014" name="Front. Microbiol.">
        <title>High frequency of phylogenetically diverse reductive dehalogenase-homologous genes in deep subseafloor sedimentary metagenomes.</title>
        <authorList>
            <person name="Kawai M."/>
            <person name="Futagami T."/>
            <person name="Toyoda A."/>
            <person name="Takaki Y."/>
            <person name="Nishi S."/>
            <person name="Hori S."/>
            <person name="Arai W."/>
            <person name="Tsubouchi T."/>
            <person name="Morono Y."/>
            <person name="Uchiyama I."/>
            <person name="Ito T."/>
            <person name="Fujiyama A."/>
            <person name="Inagaki F."/>
            <person name="Takami H."/>
        </authorList>
    </citation>
    <scope>NUCLEOTIDE SEQUENCE</scope>
    <source>
        <strain evidence="1">Expedition CK06-06</strain>
    </source>
</reference>
<evidence type="ECO:0000313" key="1">
    <source>
        <dbReference type="EMBL" id="GAF75380.1"/>
    </source>
</evidence>
<name>X0TH01_9ZZZZ</name>
<sequence length="63" mass="6982">MKYNITQWVLLLVLALTIWAFWLTQVECAWCPTYTCYGAGCPSGCFCLIPPGEVSGNCYSVVP</sequence>